<sequence length="121" mass="13262">MISGMSLNKEKAPDFAGRVIFITGGKMTSTDIPLPTISVHPGIVKTNLMGNLEFFDKPFFYLANFCQLVDTAQGAHNTLWAATSGRSKIRIDWSDVMYDPVGKLTKKLNVAVQDVGLATRL</sequence>
<name>A0A9N9PMD1_9HELO</name>
<keyword evidence="2" id="KW-1185">Reference proteome</keyword>
<comment type="caution">
    <text evidence="1">The sequence shown here is derived from an EMBL/GenBank/DDBJ whole genome shotgun (WGS) entry which is preliminary data.</text>
</comment>
<dbReference type="AlphaFoldDB" id="A0A9N9PMD1"/>
<dbReference type="EMBL" id="CAJVRL010000092">
    <property type="protein sequence ID" value="CAG8959494.1"/>
    <property type="molecule type" value="Genomic_DNA"/>
</dbReference>
<dbReference type="OrthoDB" id="191139at2759"/>
<dbReference type="Proteomes" id="UP000696280">
    <property type="component" value="Unassembled WGS sequence"/>
</dbReference>
<proteinExistence type="predicted"/>
<organism evidence="1 2">
    <name type="scientific">Hymenoscyphus fraxineus</name>
    <dbReference type="NCBI Taxonomy" id="746836"/>
    <lineage>
        <taxon>Eukaryota</taxon>
        <taxon>Fungi</taxon>
        <taxon>Dikarya</taxon>
        <taxon>Ascomycota</taxon>
        <taxon>Pezizomycotina</taxon>
        <taxon>Leotiomycetes</taxon>
        <taxon>Helotiales</taxon>
        <taxon>Helotiaceae</taxon>
        <taxon>Hymenoscyphus</taxon>
    </lineage>
</organism>
<reference evidence="1" key="1">
    <citation type="submission" date="2021-07" db="EMBL/GenBank/DDBJ databases">
        <authorList>
            <person name="Durling M."/>
        </authorList>
    </citation>
    <scope>NUCLEOTIDE SEQUENCE</scope>
</reference>
<evidence type="ECO:0000313" key="1">
    <source>
        <dbReference type="EMBL" id="CAG8959494.1"/>
    </source>
</evidence>
<gene>
    <name evidence="1" type="ORF">HYFRA_00001393</name>
</gene>
<protein>
    <submittedName>
        <fullName evidence="1">Uncharacterized protein</fullName>
    </submittedName>
</protein>
<accession>A0A9N9PMD1</accession>
<evidence type="ECO:0000313" key="2">
    <source>
        <dbReference type="Proteomes" id="UP000696280"/>
    </source>
</evidence>